<sequence length="101" mass="10788">MLMGGSSLSSGYFSIGTLMRFPLTSAMATLLELTSGSRAFFISNTSCSTSFIISSSCFFLVCSGMTSSSTFSSRWVKMKSSSLRTPIITTNMRGNAMDDGL</sequence>
<organism evidence="1">
    <name type="scientific">Ixodes ricinus</name>
    <name type="common">Common tick</name>
    <name type="synonym">Acarus ricinus</name>
    <dbReference type="NCBI Taxonomy" id="34613"/>
    <lineage>
        <taxon>Eukaryota</taxon>
        <taxon>Metazoa</taxon>
        <taxon>Ecdysozoa</taxon>
        <taxon>Arthropoda</taxon>
        <taxon>Chelicerata</taxon>
        <taxon>Arachnida</taxon>
        <taxon>Acari</taxon>
        <taxon>Parasitiformes</taxon>
        <taxon>Ixodida</taxon>
        <taxon>Ixodoidea</taxon>
        <taxon>Ixodidae</taxon>
        <taxon>Ixodinae</taxon>
        <taxon>Ixodes</taxon>
    </lineage>
</organism>
<accession>A0A6B0UF78</accession>
<reference evidence="1" key="1">
    <citation type="submission" date="2019-12" db="EMBL/GenBank/DDBJ databases">
        <title>An insight into the sialome of adult female Ixodes ricinus ticks feeding for 6 days.</title>
        <authorList>
            <person name="Perner J."/>
            <person name="Ribeiro J.M.C."/>
        </authorList>
    </citation>
    <scope>NUCLEOTIDE SEQUENCE</scope>
    <source>
        <strain evidence="1">Semi-engorged</strain>
        <tissue evidence="1">Salivary glands</tissue>
    </source>
</reference>
<dbReference type="AlphaFoldDB" id="A0A6B0UF78"/>
<evidence type="ECO:0000313" key="1">
    <source>
        <dbReference type="EMBL" id="MXU88284.1"/>
    </source>
</evidence>
<name>A0A6B0UF78_IXORI</name>
<proteinExistence type="predicted"/>
<dbReference type="EMBL" id="GIFC01006201">
    <property type="protein sequence ID" value="MXU88284.1"/>
    <property type="molecule type" value="Transcribed_RNA"/>
</dbReference>
<protein>
    <submittedName>
        <fullName evidence="1">Putative secreted protein</fullName>
    </submittedName>
</protein>